<accession>A0A7X0DBF4</accession>
<reference evidence="2 3" key="1">
    <citation type="submission" date="2020-08" db="EMBL/GenBank/DDBJ databases">
        <title>Genomic Encyclopedia of Type Strains, Phase IV (KMG-IV): sequencing the most valuable type-strain genomes for metagenomic binning, comparative biology and taxonomic classification.</title>
        <authorList>
            <person name="Goeker M."/>
        </authorList>
    </citation>
    <scope>NUCLEOTIDE SEQUENCE [LARGE SCALE GENOMIC DNA]</scope>
    <source>
        <strain evidence="2 3">DSM 102134</strain>
    </source>
</reference>
<dbReference type="InterPro" id="IPR007434">
    <property type="entry name" value="FemAB-like"/>
</dbReference>
<dbReference type="InterPro" id="IPR016181">
    <property type="entry name" value="Acyl_CoA_acyltransferase"/>
</dbReference>
<comment type="caution">
    <text evidence="2">The sequence shown here is derived from an EMBL/GenBank/DDBJ whole genome shotgun (WGS) entry which is preliminary data.</text>
</comment>
<evidence type="ECO:0008006" key="4">
    <source>
        <dbReference type="Google" id="ProtNLM"/>
    </source>
</evidence>
<dbReference type="Gene3D" id="3.40.630.30">
    <property type="match status" value="1"/>
</dbReference>
<evidence type="ECO:0000313" key="3">
    <source>
        <dbReference type="Proteomes" id="UP000535501"/>
    </source>
</evidence>
<organism evidence="2 3">
    <name type="scientific">Pseudorhizobium flavum</name>
    <dbReference type="NCBI Taxonomy" id="1335061"/>
    <lineage>
        <taxon>Bacteria</taxon>
        <taxon>Pseudomonadati</taxon>
        <taxon>Pseudomonadota</taxon>
        <taxon>Alphaproteobacteria</taxon>
        <taxon>Hyphomicrobiales</taxon>
        <taxon>Rhizobiaceae</taxon>
        <taxon>Rhizobium/Agrobacterium group</taxon>
        <taxon>Pseudorhizobium</taxon>
    </lineage>
</organism>
<sequence>MTEPLSIRIEKSFAAITPERWSRLAGTSRSGHGIYNPFLSHAYLSAMEESGSAIAKTGWLGHHTLLEDAAGTLLGAIPGYLKSHSQGEYVFDHGWADAFERAGGQYYPKIQCSIPFTPATGPRLLVSEGQDEASVRATLAAGLQQVTRQLGVSSAHVTFLPEEELPFLEEAGYLHRTDQQFHFINAGYADHDAFLDTLASRKRKALKKERRTAVEDGITIDWLTGSDLTEDIWDQFFAFYMDTGSRKWGRPYLTRSFYSLIGERMADDILLVMAKRAGRYIAGAINFIGGDALYGRHWGCIEDHPFLHFEVCYHQAIDFALARGLKRVEAGAQGEHKLARGYLPVTTHSAHYIAHLGLRRAVADYLERERRDVEHVGEYLEAHSPFRKGERQQQGPSRDEGEDCQ</sequence>
<dbReference type="Proteomes" id="UP000535501">
    <property type="component" value="Unassembled WGS sequence"/>
</dbReference>
<feature type="region of interest" description="Disordered" evidence="1">
    <location>
        <begin position="384"/>
        <end position="405"/>
    </location>
</feature>
<proteinExistence type="predicted"/>
<dbReference type="AlphaFoldDB" id="A0A7X0DBF4"/>
<protein>
    <recommendedName>
        <fullName evidence="4">GNAT family N-acetyltransferase</fullName>
    </recommendedName>
</protein>
<dbReference type="Pfam" id="PF04339">
    <property type="entry name" value="FemAB_like"/>
    <property type="match status" value="1"/>
</dbReference>
<keyword evidence="3" id="KW-1185">Reference proteome</keyword>
<dbReference type="PANTHER" id="PTHR47017:SF1">
    <property type="entry name" value="ACYL-COA"/>
    <property type="match status" value="1"/>
</dbReference>
<evidence type="ECO:0000313" key="2">
    <source>
        <dbReference type="EMBL" id="MBB6178743.1"/>
    </source>
</evidence>
<name>A0A7X0DBF4_9HYPH</name>
<gene>
    <name evidence="2" type="ORF">HNQ75_000686</name>
</gene>
<dbReference type="EMBL" id="JACHEJ010000001">
    <property type="protein sequence ID" value="MBB6178743.1"/>
    <property type="molecule type" value="Genomic_DNA"/>
</dbReference>
<dbReference type="RefSeq" id="WP_077546524.1">
    <property type="nucleotide sequence ID" value="NZ_JACHEJ010000001.1"/>
</dbReference>
<evidence type="ECO:0000256" key="1">
    <source>
        <dbReference type="SAM" id="MobiDB-lite"/>
    </source>
</evidence>
<dbReference type="SUPFAM" id="SSF55729">
    <property type="entry name" value="Acyl-CoA N-acyltransferases (Nat)"/>
    <property type="match status" value="1"/>
</dbReference>
<dbReference type="PANTHER" id="PTHR47017">
    <property type="entry name" value="ACYL-COA"/>
    <property type="match status" value="1"/>
</dbReference>